<evidence type="ECO:0000256" key="1">
    <source>
        <dbReference type="SAM" id="Coils"/>
    </source>
</evidence>
<protein>
    <submittedName>
        <fullName evidence="2">Uncharacterized protein</fullName>
    </submittedName>
</protein>
<dbReference type="OMA" id="MERELKC"/>
<evidence type="ECO:0000313" key="3">
    <source>
        <dbReference type="Proteomes" id="UP000000600"/>
    </source>
</evidence>
<keyword evidence="3" id="KW-1185">Reference proteome</keyword>
<keyword evidence="1" id="KW-0175">Coiled coil</keyword>
<dbReference type="InParanoid" id="A0CNA0"/>
<dbReference type="RefSeq" id="XP_001439664.1">
    <property type="nucleotide sequence ID" value="XM_001439627.1"/>
</dbReference>
<dbReference type="GeneID" id="5025449"/>
<dbReference type="KEGG" id="ptm:GSPATT00008708001"/>
<evidence type="ECO:0000313" key="2">
    <source>
        <dbReference type="EMBL" id="CAK72267.1"/>
    </source>
</evidence>
<sequence length="329" mass="39044">MNLKPPSETGSVDDISDKEKINTLKKGVIELREEKSQLMKYITELTLKNNWLIKEKEGTEQKSNIGDESKQIPKLKQQIFLILQENQPLPFRIMKLAFYFTNSLLGYGKRKLIKGSVKNTALNNQLQKNIEDIERDLYNKIKDLKAEKIEIQLQLKTLDKEMQQRDDELRVIHKGLDDSRFTVAQLQGELEESRGKFIQYKLILHNQLLDIECLFIFRQNLFNEYIFELETAAQKFQYKASEITDLKIKDESSFTLSIKSRNREEVFVIMHNQDLKRSANLLKTFYQKQKILNQLVAYSSIKSKKQWVLGRTDVHFWKYSIEEWNQYKY</sequence>
<dbReference type="EMBL" id="CT868119">
    <property type="protein sequence ID" value="CAK72267.1"/>
    <property type="molecule type" value="Genomic_DNA"/>
</dbReference>
<accession>A0CNA0</accession>
<organism evidence="2 3">
    <name type="scientific">Paramecium tetraurelia</name>
    <dbReference type="NCBI Taxonomy" id="5888"/>
    <lineage>
        <taxon>Eukaryota</taxon>
        <taxon>Sar</taxon>
        <taxon>Alveolata</taxon>
        <taxon>Ciliophora</taxon>
        <taxon>Intramacronucleata</taxon>
        <taxon>Oligohymenophorea</taxon>
        <taxon>Peniculida</taxon>
        <taxon>Parameciidae</taxon>
        <taxon>Paramecium</taxon>
    </lineage>
</organism>
<proteinExistence type="predicted"/>
<gene>
    <name evidence="2" type="ORF">GSPATT00008708001</name>
</gene>
<name>A0CNA0_PARTE</name>
<dbReference type="AlphaFoldDB" id="A0CNA0"/>
<dbReference type="HOGENOM" id="CLU_845828_0_0_1"/>
<dbReference type="eggNOG" id="ENOG502SXZA">
    <property type="taxonomic scope" value="Eukaryota"/>
</dbReference>
<dbReference type="Proteomes" id="UP000000600">
    <property type="component" value="Unassembled WGS sequence"/>
</dbReference>
<feature type="coiled-coil region" evidence="1">
    <location>
        <begin position="123"/>
        <end position="161"/>
    </location>
</feature>
<reference evidence="2 3" key="1">
    <citation type="journal article" date="2006" name="Nature">
        <title>Global trends of whole-genome duplications revealed by the ciliate Paramecium tetraurelia.</title>
        <authorList>
            <consortium name="Genoscope"/>
            <person name="Aury J.-M."/>
            <person name="Jaillon O."/>
            <person name="Duret L."/>
            <person name="Noel B."/>
            <person name="Jubin C."/>
            <person name="Porcel B.M."/>
            <person name="Segurens B."/>
            <person name="Daubin V."/>
            <person name="Anthouard V."/>
            <person name="Aiach N."/>
            <person name="Arnaiz O."/>
            <person name="Billaut A."/>
            <person name="Beisson J."/>
            <person name="Blanc I."/>
            <person name="Bouhouche K."/>
            <person name="Camara F."/>
            <person name="Duharcourt S."/>
            <person name="Guigo R."/>
            <person name="Gogendeau D."/>
            <person name="Katinka M."/>
            <person name="Keller A.-M."/>
            <person name="Kissmehl R."/>
            <person name="Klotz C."/>
            <person name="Koll F."/>
            <person name="Le Moue A."/>
            <person name="Lepere C."/>
            <person name="Malinsky S."/>
            <person name="Nowacki M."/>
            <person name="Nowak J.K."/>
            <person name="Plattner H."/>
            <person name="Poulain J."/>
            <person name="Ruiz F."/>
            <person name="Serrano V."/>
            <person name="Zagulski M."/>
            <person name="Dessen P."/>
            <person name="Betermier M."/>
            <person name="Weissenbach J."/>
            <person name="Scarpelli C."/>
            <person name="Schachter V."/>
            <person name="Sperling L."/>
            <person name="Meyer E."/>
            <person name="Cohen J."/>
            <person name="Wincker P."/>
        </authorList>
    </citation>
    <scope>NUCLEOTIDE SEQUENCE [LARGE SCALE GENOMIC DNA]</scope>
    <source>
        <strain evidence="2 3">Stock d4-2</strain>
    </source>
</reference>